<dbReference type="RefSeq" id="WP_173092939.1">
    <property type="nucleotide sequence ID" value="NZ_CP053892.1"/>
</dbReference>
<keyword evidence="5" id="KW-1185">Reference proteome</keyword>
<organism evidence="4 5">
    <name type="scientific">Actinomadura verrucosospora</name>
    <dbReference type="NCBI Taxonomy" id="46165"/>
    <lineage>
        <taxon>Bacteria</taxon>
        <taxon>Bacillati</taxon>
        <taxon>Actinomycetota</taxon>
        <taxon>Actinomycetes</taxon>
        <taxon>Streptosporangiales</taxon>
        <taxon>Thermomonosporaceae</taxon>
        <taxon>Actinomadura</taxon>
    </lineage>
</organism>
<evidence type="ECO:0000313" key="4">
    <source>
        <dbReference type="EMBL" id="QKG19177.1"/>
    </source>
</evidence>
<dbReference type="Gene3D" id="3.40.50.980">
    <property type="match status" value="2"/>
</dbReference>
<dbReference type="Pfam" id="PF13193">
    <property type="entry name" value="AMP-binding_C"/>
    <property type="match status" value="1"/>
</dbReference>
<dbReference type="Gene3D" id="2.30.38.10">
    <property type="entry name" value="Luciferase, Domain 3"/>
    <property type="match status" value="1"/>
</dbReference>
<dbReference type="PANTHER" id="PTHR45527">
    <property type="entry name" value="NONRIBOSOMAL PEPTIDE SYNTHETASE"/>
    <property type="match status" value="1"/>
</dbReference>
<dbReference type="SUPFAM" id="SSF56801">
    <property type="entry name" value="Acetyl-CoA synthetase-like"/>
    <property type="match status" value="1"/>
</dbReference>
<dbReference type="InterPro" id="IPR020845">
    <property type="entry name" value="AMP-binding_CS"/>
</dbReference>
<accession>A0A7D3ZCP2</accession>
<dbReference type="Gene3D" id="3.30.559.30">
    <property type="entry name" value="Nonribosomal peptide synthetase, condensation domain"/>
    <property type="match status" value="1"/>
</dbReference>
<dbReference type="SUPFAM" id="SSF47336">
    <property type="entry name" value="ACP-like"/>
    <property type="match status" value="1"/>
</dbReference>
<feature type="region of interest" description="Disordered" evidence="2">
    <location>
        <begin position="1"/>
        <end position="21"/>
    </location>
</feature>
<protein>
    <submittedName>
        <fullName evidence="4">Non-ribosomal peptide synthetase/polyketide synthase</fullName>
    </submittedName>
</protein>
<proteinExistence type="predicted"/>
<dbReference type="InterPro" id="IPR000873">
    <property type="entry name" value="AMP-dep_synth/lig_dom"/>
</dbReference>
<dbReference type="PANTHER" id="PTHR45527:SF1">
    <property type="entry name" value="FATTY ACID SYNTHASE"/>
    <property type="match status" value="1"/>
</dbReference>
<dbReference type="AlphaFoldDB" id="A0A7D3ZCP2"/>
<dbReference type="SUPFAM" id="SSF52777">
    <property type="entry name" value="CoA-dependent acyltransferases"/>
    <property type="match status" value="2"/>
</dbReference>
<dbReference type="GO" id="GO:0031177">
    <property type="term" value="F:phosphopantetheine binding"/>
    <property type="evidence" value="ECO:0007669"/>
    <property type="project" value="TreeGrafter"/>
</dbReference>
<dbReference type="Gene3D" id="1.10.1200.10">
    <property type="entry name" value="ACP-like"/>
    <property type="match status" value="1"/>
</dbReference>
<name>A0A7D3ZCP2_ACTVE</name>
<dbReference type="Pfam" id="PF00668">
    <property type="entry name" value="Condensation"/>
    <property type="match status" value="1"/>
</dbReference>
<dbReference type="Gene3D" id="3.30.559.10">
    <property type="entry name" value="Chloramphenicol acetyltransferase-like domain"/>
    <property type="match status" value="1"/>
</dbReference>
<dbReference type="InterPro" id="IPR025110">
    <property type="entry name" value="AMP-bd_C"/>
</dbReference>
<evidence type="ECO:0000313" key="5">
    <source>
        <dbReference type="Proteomes" id="UP000501240"/>
    </source>
</evidence>
<dbReference type="EMBL" id="CP053892">
    <property type="protein sequence ID" value="QKG19177.1"/>
    <property type="molecule type" value="Genomic_DNA"/>
</dbReference>
<dbReference type="GO" id="GO:0008610">
    <property type="term" value="P:lipid biosynthetic process"/>
    <property type="evidence" value="ECO:0007669"/>
    <property type="project" value="UniProtKB-ARBA"/>
</dbReference>
<dbReference type="Proteomes" id="UP000501240">
    <property type="component" value="Chromosome"/>
</dbReference>
<dbReference type="PROSITE" id="PS00455">
    <property type="entry name" value="AMP_BINDING"/>
    <property type="match status" value="1"/>
</dbReference>
<evidence type="ECO:0000256" key="2">
    <source>
        <dbReference type="SAM" id="MobiDB-lite"/>
    </source>
</evidence>
<dbReference type="InterPro" id="IPR023213">
    <property type="entry name" value="CAT-like_dom_sf"/>
</dbReference>
<gene>
    <name evidence="4" type="ORF">ACTIVE_0813</name>
</gene>
<evidence type="ECO:0000256" key="1">
    <source>
        <dbReference type="ARBA" id="ARBA00001957"/>
    </source>
</evidence>
<sequence length="1027" mass="108438">MRDARQGPVTAAPAEEPAPASPKEEALWLLETFVPGTAANNLAVAFAVAGRLDPARLEHALARVVRRHEALRTVYYAGNARLTRRVLDADQVRPDVAVTPMAGEPSEDDLTPFVAVPFPLDGRPLLRACVLRYPRADVVCVAAHQLVLDAPSRTVLLEELAAAYEGRDEPEPVPAFTEPPPGRESLAFWRRELDGADTGTLDLACGKAEPARPTLAGGRVTRRLSDAAAIGVRVLNAPEPAVLLAAYCVLLEAHGAGPDLVVGVPVDVRPVDAARSIGYHVTVVPVRVAVDPDEPVRDLVRRIEERRRAAVAHADVAVDAGSAALLRTPSGRRAAIFRHVFEYDDAAPAGFELAGQAAERLTAVSGSSKSDVEFTVTSAAAGFQVQAIHRSEILRREDAELLLDRYDAVLRSFGADPDGRVGDVRFWSARDHQVIDAANDTAAPADAPSVLRAVQQRVLDAPDGVAIVDADREVSYRSLWSAAHGVAESLRSAGLGPGDVVAVALPRGAGLAASVLGAWLAGAAYLPIDAAHPAERIAYQLSDSGAKVLLAGAELEPPAGAELRVLPPPSIPSVTHDVPDAKPVAVDPAACAYLMYTSGSTGRPKGTLIPHSALANLVAHFIGELGATPADTTLWTTTFAFDISGLELLVPLASGGRVVAAPDLARADGRVLSELLERHAVRFVQATPTTWRLVIDRAEDALRGRSVLCGGEPVPVPLARRLVAAGCELHHVYGPTETTIWSTSAVVAGEPASRLDVGRPIRNTRVLVLDGHGRALPIGVRGELCIAGDGVAIGYHDRPDLNAERFGVDPVHGRFYRTGDVASWGDGGVLDLLGRSDRQVKLRGNRIEPGEIEATLLAHPQVAAAAVVMVGDPAADAVLVACLEPAGGDVDVDDVMALARDRLARSMLPADVLVVTSLPVNGSGKVDYPALERMAVQRREPRPAVHGGDGGLLEDLIGLWRSLLKRDDVDADTDFFEHGGHSMLAALAMQELERLSGVSLGLSEMFEEPTPCGLAARVREVQAAQSA</sequence>
<dbReference type="GO" id="GO:0003824">
    <property type="term" value="F:catalytic activity"/>
    <property type="evidence" value="ECO:0007669"/>
    <property type="project" value="InterPro"/>
</dbReference>
<dbReference type="InterPro" id="IPR001242">
    <property type="entry name" value="Condensation_dom"/>
</dbReference>
<dbReference type="Pfam" id="PF00501">
    <property type="entry name" value="AMP-binding"/>
    <property type="match status" value="1"/>
</dbReference>
<dbReference type="Pfam" id="PF00550">
    <property type="entry name" value="PP-binding"/>
    <property type="match status" value="1"/>
</dbReference>
<dbReference type="CDD" id="cd05930">
    <property type="entry name" value="A_NRPS"/>
    <property type="match status" value="1"/>
</dbReference>
<dbReference type="InterPro" id="IPR010071">
    <property type="entry name" value="AA_adenyl_dom"/>
</dbReference>
<evidence type="ECO:0000259" key="3">
    <source>
        <dbReference type="PROSITE" id="PS50075"/>
    </source>
</evidence>
<dbReference type="NCBIfam" id="TIGR01733">
    <property type="entry name" value="AA-adenyl-dom"/>
    <property type="match status" value="1"/>
</dbReference>
<feature type="domain" description="Carrier" evidence="3">
    <location>
        <begin position="947"/>
        <end position="1022"/>
    </location>
</feature>
<dbReference type="InterPro" id="IPR036736">
    <property type="entry name" value="ACP-like_sf"/>
</dbReference>
<comment type="cofactor">
    <cofactor evidence="1">
        <name>pantetheine 4'-phosphate</name>
        <dbReference type="ChEBI" id="CHEBI:47942"/>
    </cofactor>
</comment>
<dbReference type="Gene3D" id="3.30.300.30">
    <property type="match status" value="1"/>
</dbReference>
<dbReference type="GO" id="GO:0043041">
    <property type="term" value="P:amino acid activation for nonribosomal peptide biosynthetic process"/>
    <property type="evidence" value="ECO:0007669"/>
    <property type="project" value="TreeGrafter"/>
</dbReference>
<dbReference type="InterPro" id="IPR009081">
    <property type="entry name" value="PP-bd_ACP"/>
</dbReference>
<reference evidence="4 5" key="1">
    <citation type="submission" date="2020-05" db="EMBL/GenBank/DDBJ databases">
        <title>Actinomadura verrucosospora NRRL-B18236 (PFL_A860) Genome sequencing and assembly.</title>
        <authorList>
            <person name="Samborskyy M."/>
        </authorList>
    </citation>
    <scope>NUCLEOTIDE SEQUENCE [LARGE SCALE GENOMIC DNA]</scope>
    <source>
        <strain evidence="4 5">NRRL:B18236</strain>
    </source>
</reference>
<dbReference type="GO" id="GO:0044550">
    <property type="term" value="P:secondary metabolite biosynthetic process"/>
    <property type="evidence" value="ECO:0007669"/>
    <property type="project" value="TreeGrafter"/>
</dbReference>
<dbReference type="InterPro" id="IPR045851">
    <property type="entry name" value="AMP-bd_C_sf"/>
</dbReference>
<dbReference type="GO" id="GO:0005737">
    <property type="term" value="C:cytoplasm"/>
    <property type="evidence" value="ECO:0007669"/>
    <property type="project" value="TreeGrafter"/>
</dbReference>
<dbReference type="PROSITE" id="PS50075">
    <property type="entry name" value="CARRIER"/>
    <property type="match status" value="1"/>
</dbReference>